<keyword evidence="3" id="KW-1185">Reference proteome</keyword>
<feature type="non-terminal residue" evidence="2">
    <location>
        <position position="100"/>
    </location>
</feature>
<organism evidence="2 3">
    <name type="scientific">Cirrhinus mrigala</name>
    <name type="common">Mrigala</name>
    <dbReference type="NCBI Taxonomy" id="683832"/>
    <lineage>
        <taxon>Eukaryota</taxon>
        <taxon>Metazoa</taxon>
        <taxon>Chordata</taxon>
        <taxon>Craniata</taxon>
        <taxon>Vertebrata</taxon>
        <taxon>Euteleostomi</taxon>
        <taxon>Actinopterygii</taxon>
        <taxon>Neopterygii</taxon>
        <taxon>Teleostei</taxon>
        <taxon>Ostariophysi</taxon>
        <taxon>Cypriniformes</taxon>
        <taxon>Cyprinidae</taxon>
        <taxon>Labeoninae</taxon>
        <taxon>Labeonini</taxon>
        <taxon>Cirrhinus</taxon>
    </lineage>
</organism>
<feature type="region of interest" description="Disordered" evidence="1">
    <location>
        <begin position="15"/>
        <end position="39"/>
    </location>
</feature>
<dbReference type="AlphaFoldDB" id="A0ABD0P386"/>
<evidence type="ECO:0000256" key="1">
    <source>
        <dbReference type="SAM" id="MobiDB-lite"/>
    </source>
</evidence>
<gene>
    <name evidence="2" type="ORF">M9458_036662</name>
</gene>
<evidence type="ECO:0000313" key="3">
    <source>
        <dbReference type="Proteomes" id="UP001529510"/>
    </source>
</evidence>
<comment type="caution">
    <text evidence="2">The sequence shown here is derived from an EMBL/GenBank/DDBJ whole genome shotgun (WGS) entry which is preliminary data.</text>
</comment>
<evidence type="ECO:0000313" key="2">
    <source>
        <dbReference type="EMBL" id="KAL0168440.1"/>
    </source>
</evidence>
<sequence>MPTCLGQVEEALVPVSGPGAGNSLSPRNASDGRVSHRLGSGHEWPPCPWSVEWSPSYVAHQLPGDAGRVLGKHFLPDLRDRHVLVRTDNTAVVYYINHQG</sequence>
<protein>
    <submittedName>
        <fullName evidence="2">Uncharacterized protein</fullName>
    </submittedName>
</protein>
<name>A0ABD0P386_CIRMR</name>
<dbReference type="Proteomes" id="UP001529510">
    <property type="component" value="Unassembled WGS sequence"/>
</dbReference>
<proteinExistence type="predicted"/>
<dbReference type="EMBL" id="JAMKFB020000018">
    <property type="protein sequence ID" value="KAL0168440.1"/>
    <property type="molecule type" value="Genomic_DNA"/>
</dbReference>
<reference evidence="2 3" key="1">
    <citation type="submission" date="2024-05" db="EMBL/GenBank/DDBJ databases">
        <title>Genome sequencing and assembly of Indian major carp, Cirrhinus mrigala (Hamilton, 1822).</title>
        <authorList>
            <person name="Mohindra V."/>
            <person name="Chowdhury L.M."/>
            <person name="Lal K."/>
            <person name="Jena J.K."/>
        </authorList>
    </citation>
    <scope>NUCLEOTIDE SEQUENCE [LARGE SCALE GENOMIC DNA]</scope>
    <source>
        <strain evidence="2">CM1030</strain>
        <tissue evidence="2">Blood</tissue>
    </source>
</reference>
<accession>A0ABD0P386</accession>